<dbReference type="Proteomes" id="UP000251891">
    <property type="component" value="Unassembled WGS sequence"/>
</dbReference>
<dbReference type="PROSITE" id="PS51257">
    <property type="entry name" value="PROKAR_LIPOPROTEIN"/>
    <property type="match status" value="1"/>
</dbReference>
<reference evidence="3 4" key="1">
    <citation type="submission" date="2018-06" db="EMBL/GenBank/DDBJ databases">
        <title>Actinomadura craniellae sp. nov. isolated from marine sponge Craniella sp.</title>
        <authorList>
            <person name="Li L."/>
            <person name="Xu Q.H."/>
            <person name="Lin H.W."/>
            <person name="Lu Y.H."/>
        </authorList>
    </citation>
    <scope>NUCLEOTIDE SEQUENCE [LARGE SCALE GENOMIC DNA]</scope>
    <source>
        <strain evidence="3 4">LHW63021</strain>
    </source>
</reference>
<keyword evidence="4" id="KW-1185">Reference proteome</keyword>
<evidence type="ECO:0000313" key="3">
    <source>
        <dbReference type="EMBL" id="RAY16687.1"/>
    </source>
</evidence>
<dbReference type="AlphaFoldDB" id="A0A365HC67"/>
<feature type="region of interest" description="Disordered" evidence="1">
    <location>
        <begin position="25"/>
        <end position="66"/>
    </location>
</feature>
<feature type="chain" id="PRO_5038356649" description="DUF5642 domain-containing protein" evidence="2">
    <location>
        <begin position="23"/>
        <end position="283"/>
    </location>
</feature>
<evidence type="ECO:0000256" key="2">
    <source>
        <dbReference type="SAM" id="SignalP"/>
    </source>
</evidence>
<accession>A0A365HC67</accession>
<feature type="signal peptide" evidence="2">
    <location>
        <begin position="1"/>
        <end position="22"/>
    </location>
</feature>
<dbReference type="EMBL" id="QLYX01000001">
    <property type="protein sequence ID" value="RAY16687.1"/>
    <property type="molecule type" value="Genomic_DNA"/>
</dbReference>
<sequence>MGMAARAVPVVALVVLSAGCGAERAATDPVPASSRSADTVVSTPSLRVRLSRPGDDAGVPNPGSGDADPRLVAALLTRFQADGSAAPAAVPDVPGAAVRFPVRDRGSLFFGFRQISSPFAGAASCRKRAAGMWVVLAGDFTTTPGVQLAISKLSSPRPSLGPDARTPQESLTFSEAIITGPPQVLGLLDDERAPGDCSRMTGGNGAAGRVEPLPAAPVGDRSWAYRIVDATGYVWHWVQVVRFRDHLIEIRIPNQEPGPRGDMVSILHQIATQAHARAAQTLT</sequence>
<evidence type="ECO:0000313" key="4">
    <source>
        <dbReference type="Proteomes" id="UP000251891"/>
    </source>
</evidence>
<proteinExistence type="predicted"/>
<gene>
    <name evidence="3" type="ORF">DPM19_00425</name>
</gene>
<feature type="compositionally biased region" description="Polar residues" evidence="1">
    <location>
        <begin position="33"/>
        <end position="45"/>
    </location>
</feature>
<evidence type="ECO:0000256" key="1">
    <source>
        <dbReference type="SAM" id="MobiDB-lite"/>
    </source>
</evidence>
<name>A0A365HC67_9ACTN</name>
<organism evidence="3 4">
    <name type="scientific">Actinomadura craniellae</name>
    <dbReference type="NCBI Taxonomy" id="2231787"/>
    <lineage>
        <taxon>Bacteria</taxon>
        <taxon>Bacillati</taxon>
        <taxon>Actinomycetota</taxon>
        <taxon>Actinomycetes</taxon>
        <taxon>Streptosporangiales</taxon>
        <taxon>Thermomonosporaceae</taxon>
        <taxon>Actinomadura</taxon>
    </lineage>
</organism>
<comment type="caution">
    <text evidence="3">The sequence shown here is derived from an EMBL/GenBank/DDBJ whole genome shotgun (WGS) entry which is preliminary data.</text>
</comment>
<evidence type="ECO:0008006" key="5">
    <source>
        <dbReference type="Google" id="ProtNLM"/>
    </source>
</evidence>
<protein>
    <recommendedName>
        <fullName evidence="5">DUF5642 domain-containing protein</fullName>
    </recommendedName>
</protein>
<keyword evidence="2" id="KW-0732">Signal</keyword>